<sequence length="135" mass="15708">MRPHVTLLMRGSQTLAELRDAIFCVSDLQVCGEFSNTPDLAPDFICKDLFRSAFFFFEGVFYDDMRHPDCQDISRSIFKWKNFENSFLFSQCKHGCIKTSFYFIVKFCLMLQILIKNISGPLGIDDLLYLDPTDF</sequence>
<evidence type="ECO:0000256" key="9">
    <source>
        <dbReference type="ARBA" id="ARBA00025958"/>
    </source>
</evidence>
<evidence type="ECO:0000256" key="4">
    <source>
        <dbReference type="ARBA" id="ARBA00023015"/>
    </source>
</evidence>
<keyword evidence="7" id="KW-0539">Nucleus</keyword>
<evidence type="ECO:0000256" key="3">
    <source>
        <dbReference type="ARBA" id="ARBA00013634"/>
    </source>
</evidence>
<accession>A0A3Q2CCV5</accession>
<evidence type="ECO:0000256" key="8">
    <source>
        <dbReference type="ARBA" id="ARBA00025193"/>
    </source>
</evidence>
<organism evidence="11 12">
    <name type="scientific">Cyprinodon variegatus</name>
    <name type="common">Sheepshead minnow</name>
    <dbReference type="NCBI Taxonomy" id="28743"/>
    <lineage>
        <taxon>Eukaryota</taxon>
        <taxon>Metazoa</taxon>
        <taxon>Chordata</taxon>
        <taxon>Craniata</taxon>
        <taxon>Vertebrata</taxon>
        <taxon>Euteleostomi</taxon>
        <taxon>Actinopterygii</taxon>
        <taxon>Neopterygii</taxon>
        <taxon>Teleostei</taxon>
        <taxon>Neoteleostei</taxon>
        <taxon>Acanthomorphata</taxon>
        <taxon>Ovalentaria</taxon>
        <taxon>Atherinomorphae</taxon>
        <taxon>Cyprinodontiformes</taxon>
        <taxon>Cyprinodontidae</taxon>
        <taxon>Cyprinodon</taxon>
    </lineage>
</organism>
<evidence type="ECO:0000313" key="11">
    <source>
        <dbReference type="Ensembl" id="ENSCVAP00000002672.1"/>
    </source>
</evidence>
<evidence type="ECO:0000256" key="7">
    <source>
        <dbReference type="ARBA" id="ARBA00023242"/>
    </source>
</evidence>
<reference evidence="11" key="1">
    <citation type="submission" date="2025-08" db="UniProtKB">
        <authorList>
            <consortium name="Ensembl"/>
        </authorList>
    </citation>
    <scope>IDENTIFICATION</scope>
</reference>
<protein>
    <recommendedName>
        <fullName evidence="3">snRNA-activating protein complex subunit 3</fullName>
    </recommendedName>
    <alternativeName>
        <fullName evidence="10">Small nuclear RNA-activating complex polypeptide 3</fullName>
    </alternativeName>
</protein>
<name>A0A3Q2CCV5_CYPVA</name>
<reference evidence="11" key="2">
    <citation type="submission" date="2025-09" db="UniProtKB">
        <authorList>
            <consortium name="Ensembl"/>
        </authorList>
    </citation>
    <scope>IDENTIFICATION</scope>
</reference>
<evidence type="ECO:0000256" key="2">
    <source>
        <dbReference type="ARBA" id="ARBA00010410"/>
    </source>
</evidence>
<comment type="subcellular location">
    <subcellularLocation>
        <location evidence="1">Nucleus</location>
    </subcellularLocation>
</comment>
<dbReference type="GeneTree" id="ENSGT00390000005708"/>
<dbReference type="Ensembl" id="ENSCVAT00000011333.1">
    <property type="protein sequence ID" value="ENSCVAP00000002672.1"/>
    <property type="gene ID" value="ENSCVAG00000003786.1"/>
</dbReference>
<dbReference type="Proteomes" id="UP000265020">
    <property type="component" value="Unassembled WGS sequence"/>
</dbReference>
<dbReference type="GO" id="GO:0005634">
    <property type="term" value="C:nucleus"/>
    <property type="evidence" value="ECO:0007669"/>
    <property type="project" value="UniProtKB-SubCell"/>
</dbReference>
<evidence type="ECO:0000256" key="6">
    <source>
        <dbReference type="ARBA" id="ARBA00023163"/>
    </source>
</evidence>
<dbReference type="GO" id="GO:0003681">
    <property type="term" value="F:bent DNA binding"/>
    <property type="evidence" value="ECO:0007669"/>
    <property type="project" value="TreeGrafter"/>
</dbReference>
<dbReference type="Pfam" id="PF12251">
    <property type="entry name" value="SNAPC3"/>
    <property type="match status" value="1"/>
</dbReference>
<comment type="function">
    <text evidence="8">Part of the SNAPc complex required for the transcription of both RNA polymerase II and III small-nuclear RNA genes. Binds to the proximal sequence element (PSE), a non-TATA-box basal promoter element common to these 2 types of genes. Recruits TBP and BRF2 to the U6 snRNA TATA box.</text>
</comment>
<dbReference type="GO" id="GO:0001046">
    <property type="term" value="F:core promoter sequence-specific DNA binding"/>
    <property type="evidence" value="ECO:0007669"/>
    <property type="project" value="TreeGrafter"/>
</dbReference>
<dbReference type="GO" id="GO:0042795">
    <property type="term" value="P:snRNA transcription by RNA polymerase II"/>
    <property type="evidence" value="ECO:0007669"/>
    <property type="project" value="TreeGrafter"/>
</dbReference>
<evidence type="ECO:0000256" key="5">
    <source>
        <dbReference type="ARBA" id="ARBA00023125"/>
    </source>
</evidence>
<dbReference type="PANTHER" id="PTHR13421:SF16">
    <property type="entry name" value="SNRNA-ACTIVATING PROTEIN COMPLEX SUBUNIT 3"/>
    <property type="match status" value="1"/>
</dbReference>
<comment type="similarity">
    <text evidence="2">Belongs to the SNAPC3/SRD2 family.</text>
</comment>
<keyword evidence="6" id="KW-0804">Transcription</keyword>
<evidence type="ECO:0000256" key="10">
    <source>
        <dbReference type="ARBA" id="ARBA00029606"/>
    </source>
</evidence>
<dbReference type="GO" id="GO:0001006">
    <property type="term" value="F:RNA polymerase III type 3 promoter sequence-specific DNA binding"/>
    <property type="evidence" value="ECO:0007669"/>
    <property type="project" value="TreeGrafter"/>
</dbReference>
<dbReference type="PANTHER" id="PTHR13421">
    <property type="entry name" value="SNRNA-ACTIVATING PROTEIN COMPLEX SUBUNIT 3"/>
    <property type="match status" value="1"/>
</dbReference>
<comment type="subunit">
    <text evidence="9">Part of the SNAPc complex composed of 5 subunits: SNAPC1, SNAPC2, SNAPC3, SNAPC4 and SNAPC5. SNAPC3 interacts with SNAPC1.</text>
</comment>
<keyword evidence="4" id="KW-0805">Transcription regulation</keyword>
<proteinExistence type="inferred from homology"/>
<dbReference type="GO" id="GO:0000978">
    <property type="term" value="F:RNA polymerase II cis-regulatory region sequence-specific DNA binding"/>
    <property type="evidence" value="ECO:0007669"/>
    <property type="project" value="TreeGrafter"/>
</dbReference>
<dbReference type="InterPro" id="IPR022042">
    <property type="entry name" value="snRNA-activating_su3"/>
</dbReference>
<dbReference type="STRING" id="28743.ENSCVAP00000002672"/>
<evidence type="ECO:0000256" key="1">
    <source>
        <dbReference type="ARBA" id="ARBA00004123"/>
    </source>
</evidence>
<keyword evidence="12" id="KW-1185">Reference proteome</keyword>
<dbReference type="GO" id="GO:0042796">
    <property type="term" value="P:snRNA transcription by RNA polymerase III"/>
    <property type="evidence" value="ECO:0007669"/>
    <property type="project" value="TreeGrafter"/>
</dbReference>
<dbReference type="GO" id="GO:0019185">
    <property type="term" value="C:snRNA-activating protein complex"/>
    <property type="evidence" value="ECO:0007669"/>
    <property type="project" value="TreeGrafter"/>
</dbReference>
<dbReference type="AlphaFoldDB" id="A0A3Q2CCV5"/>
<keyword evidence="5" id="KW-0238">DNA-binding</keyword>
<evidence type="ECO:0000313" key="12">
    <source>
        <dbReference type="Proteomes" id="UP000265020"/>
    </source>
</evidence>